<evidence type="ECO:0000313" key="12">
    <source>
        <dbReference type="EMBL" id="GGC56816.1"/>
    </source>
</evidence>
<comment type="catalytic activity">
    <reaction evidence="9">
        <text>L-ectoine + 2-oxoglutarate + O2 = 5-hydroxyectoine + succinate + CO2</text>
        <dbReference type="Rhea" id="RHEA:45740"/>
        <dbReference type="ChEBI" id="CHEBI:15379"/>
        <dbReference type="ChEBI" id="CHEBI:16526"/>
        <dbReference type="ChEBI" id="CHEBI:16810"/>
        <dbReference type="ChEBI" id="CHEBI:30031"/>
        <dbReference type="ChEBI" id="CHEBI:58515"/>
        <dbReference type="ChEBI" id="CHEBI:85413"/>
        <dbReference type="EC" id="1.14.11.55"/>
    </reaction>
</comment>
<evidence type="ECO:0000256" key="4">
    <source>
        <dbReference type="ARBA" id="ARBA00011738"/>
    </source>
</evidence>
<keyword evidence="8" id="KW-0408">Iron</keyword>
<keyword evidence="13" id="KW-1185">Reference proteome</keyword>
<evidence type="ECO:0000256" key="11">
    <source>
        <dbReference type="SAM" id="MobiDB-lite"/>
    </source>
</evidence>
<evidence type="ECO:0000256" key="2">
    <source>
        <dbReference type="ARBA" id="ARBA00004063"/>
    </source>
</evidence>
<dbReference type="GO" id="GO:0005506">
    <property type="term" value="F:iron ion binding"/>
    <property type="evidence" value="ECO:0007669"/>
    <property type="project" value="UniProtKB-ARBA"/>
</dbReference>
<feature type="region of interest" description="Disordered" evidence="11">
    <location>
        <begin position="1"/>
        <end position="34"/>
    </location>
</feature>
<keyword evidence="7" id="KW-0560">Oxidoreductase</keyword>
<evidence type="ECO:0000256" key="7">
    <source>
        <dbReference type="ARBA" id="ARBA00023002"/>
    </source>
</evidence>
<comment type="similarity">
    <text evidence="3">Belongs to the PhyH family. EctD subfamily.</text>
</comment>
<dbReference type="SUPFAM" id="SSF51197">
    <property type="entry name" value="Clavaminate synthase-like"/>
    <property type="match status" value="1"/>
</dbReference>
<dbReference type="PANTHER" id="PTHR20883">
    <property type="entry name" value="PHYTANOYL-COA DIOXYGENASE DOMAIN CONTAINING 1"/>
    <property type="match status" value="1"/>
</dbReference>
<comment type="cofactor">
    <cofactor evidence="1">
        <name>Fe(2+)</name>
        <dbReference type="ChEBI" id="CHEBI:29033"/>
    </cofactor>
</comment>
<dbReference type="Gene3D" id="2.60.120.620">
    <property type="entry name" value="q2cbj1_9rhob like domain"/>
    <property type="match status" value="1"/>
</dbReference>
<comment type="function">
    <text evidence="2">Involved in the biosynthesis of 5-hydroxyectoine, called compatible solute, which helps organisms to survive extreme osmotic stress by acting as a highly soluble organic osmolyte. Catalyzes the 2-oxoglutarate-dependent selective hydroxylation of L-ectoine to yield (4S,5S)-5-hydroxyectoine.</text>
</comment>
<evidence type="ECO:0000256" key="6">
    <source>
        <dbReference type="ARBA" id="ARBA00022964"/>
    </source>
</evidence>
<accession>A0A916U342</accession>
<protein>
    <recommendedName>
        <fullName evidence="10">Ectoine hydroxylase</fullName>
        <ecNumber evidence="10">1.14.11.55</ecNumber>
    </recommendedName>
</protein>
<evidence type="ECO:0000256" key="8">
    <source>
        <dbReference type="ARBA" id="ARBA00023004"/>
    </source>
</evidence>
<organism evidence="12 13">
    <name type="scientific">Hoyosella rhizosphaerae</name>
    <dbReference type="NCBI Taxonomy" id="1755582"/>
    <lineage>
        <taxon>Bacteria</taxon>
        <taxon>Bacillati</taxon>
        <taxon>Actinomycetota</taxon>
        <taxon>Actinomycetes</taxon>
        <taxon>Mycobacteriales</taxon>
        <taxon>Hoyosellaceae</taxon>
        <taxon>Hoyosella</taxon>
    </lineage>
</organism>
<gene>
    <name evidence="12" type="primary">ectD</name>
    <name evidence="12" type="ORF">GCM10011410_06600</name>
</gene>
<dbReference type="GO" id="GO:0016706">
    <property type="term" value="F:2-oxoglutarate-dependent dioxygenase activity"/>
    <property type="evidence" value="ECO:0007669"/>
    <property type="project" value="InterPro"/>
</dbReference>
<evidence type="ECO:0000256" key="1">
    <source>
        <dbReference type="ARBA" id="ARBA00001954"/>
    </source>
</evidence>
<dbReference type="EMBL" id="BMJH01000001">
    <property type="protein sequence ID" value="GGC56816.1"/>
    <property type="molecule type" value="Genomic_DNA"/>
</dbReference>
<keyword evidence="6" id="KW-0223">Dioxygenase</keyword>
<dbReference type="RefSeq" id="WP_188670620.1">
    <property type="nucleotide sequence ID" value="NZ_BMJH01000001.1"/>
</dbReference>
<evidence type="ECO:0000256" key="5">
    <source>
        <dbReference type="ARBA" id="ARBA00022723"/>
    </source>
</evidence>
<reference evidence="12" key="2">
    <citation type="submission" date="2020-09" db="EMBL/GenBank/DDBJ databases">
        <authorList>
            <person name="Sun Q."/>
            <person name="Zhou Y."/>
        </authorList>
    </citation>
    <scope>NUCLEOTIDE SEQUENCE</scope>
    <source>
        <strain evidence="12">CGMCC 1.15478</strain>
    </source>
</reference>
<feature type="region of interest" description="Disordered" evidence="11">
    <location>
        <begin position="282"/>
        <end position="307"/>
    </location>
</feature>
<evidence type="ECO:0000313" key="13">
    <source>
        <dbReference type="Proteomes" id="UP000641514"/>
    </source>
</evidence>
<proteinExistence type="inferred from homology"/>
<dbReference type="InterPro" id="IPR012774">
    <property type="entry name" value="EctD"/>
</dbReference>
<name>A0A916U342_9ACTN</name>
<dbReference type="Pfam" id="PF05721">
    <property type="entry name" value="PhyH"/>
    <property type="match status" value="1"/>
</dbReference>
<dbReference type="AlphaFoldDB" id="A0A916U342"/>
<dbReference type="EC" id="1.14.11.55" evidence="10"/>
<dbReference type="InterPro" id="IPR008775">
    <property type="entry name" value="Phytyl_CoA_dOase-like"/>
</dbReference>
<keyword evidence="5" id="KW-0479">Metal-binding</keyword>
<evidence type="ECO:0000256" key="9">
    <source>
        <dbReference type="ARBA" id="ARBA00049228"/>
    </source>
</evidence>
<comment type="caution">
    <text evidence="12">The sequence shown here is derived from an EMBL/GenBank/DDBJ whole genome shotgun (WGS) entry which is preliminary data.</text>
</comment>
<evidence type="ECO:0000256" key="3">
    <source>
        <dbReference type="ARBA" id="ARBA00007851"/>
    </source>
</evidence>
<comment type="subunit">
    <text evidence="4">Homodimer.</text>
</comment>
<dbReference type="PANTHER" id="PTHR20883:SF48">
    <property type="entry name" value="ECTOINE DIOXYGENASE"/>
    <property type="match status" value="1"/>
</dbReference>
<reference evidence="12" key="1">
    <citation type="journal article" date="2014" name="Int. J. Syst. Evol. Microbiol.">
        <title>Complete genome sequence of Corynebacterium casei LMG S-19264T (=DSM 44701T), isolated from a smear-ripened cheese.</title>
        <authorList>
            <consortium name="US DOE Joint Genome Institute (JGI-PGF)"/>
            <person name="Walter F."/>
            <person name="Albersmeier A."/>
            <person name="Kalinowski J."/>
            <person name="Ruckert C."/>
        </authorList>
    </citation>
    <scope>NUCLEOTIDE SEQUENCE</scope>
    <source>
        <strain evidence="12">CGMCC 1.15478</strain>
    </source>
</reference>
<sequence>MTAAHTTIADPYPSRLSAPADNFPRTHPAVWGKEKSGPFTPIAVQRYGNNGFHIEEGMLTPAQVQQCWSEVERLQNNIELDKMGAIVRECHSGSVRSMFAVHEVSPLIDQLIRTPRILNRARQILGSEVYIHQSRINCMPGFSGSGFYWHSDFETWHSEDGMPLPRALSMSIALTDNYPFNGGLMLMPGSHKTYIPCVGETPKDNYKKSLQRQQIGVPDEETITKLAYEFGVEQFTGPAGSALFFDSNTMHGSANNITPFPRANIFVVFNSVENALREPYAGTAPRPQYLGNRDATPLTPVHDSPFD</sequence>
<dbReference type="Proteomes" id="UP000641514">
    <property type="component" value="Unassembled WGS sequence"/>
</dbReference>
<dbReference type="NCBIfam" id="TIGR02408">
    <property type="entry name" value="ectoine_ThpD"/>
    <property type="match status" value="1"/>
</dbReference>
<evidence type="ECO:0000256" key="10">
    <source>
        <dbReference type="NCBIfam" id="TIGR02408"/>
    </source>
</evidence>